<gene>
    <name evidence="2" type="ORF">PHACADRAFT_257033</name>
</gene>
<feature type="compositionally biased region" description="Low complexity" evidence="1">
    <location>
        <begin position="18"/>
        <end position="31"/>
    </location>
</feature>
<feature type="compositionally biased region" description="Basic and acidic residues" evidence="1">
    <location>
        <begin position="233"/>
        <end position="249"/>
    </location>
</feature>
<dbReference type="EMBL" id="JH930472">
    <property type="protein sequence ID" value="EKM56018.1"/>
    <property type="molecule type" value="Genomic_DNA"/>
</dbReference>
<dbReference type="GO" id="GO:0003676">
    <property type="term" value="F:nucleic acid binding"/>
    <property type="evidence" value="ECO:0007669"/>
    <property type="project" value="InterPro"/>
</dbReference>
<feature type="compositionally biased region" description="Basic residues" evidence="1">
    <location>
        <begin position="61"/>
        <end position="70"/>
    </location>
</feature>
<feature type="region of interest" description="Disordered" evidence="1">
    <location>
        <begin position="218"/>
        <end position="249"/>
    </location>
</feature>
<dbReference type="STRING" id="650164.K5VWT5"/>
<proteinExistence type="predicted"/>
<dbReference type="OrthoDB" id="416729at2759"/>
<feature type="non-terminal residue" evidence="2">
    <location>
        <position position="249"/>
    </location>
</feature>
<dbReference type="Proteomes" id="UP000008370">
    <property type="component" value="Unassembled WGS sequence"/>
</dbReference>
<dbReference type="HOGENOM" id="CLU_077462_1_0_1"/>
<dbReference type="InterPro" id="IPR036882">
    <property type="entry name" value="Alba-like_dom_sf"/>
</dbReference>
<feature type="compositionally biased region" description="Basic and acidic residues" evidence="1">
    <location>
        <begin position="41"/>
        <end position="51"/>
    </location>
</feature>
<sequence length="249" mass="26526">MHWQTNALAKRAKLSIQPSGGEPSSSRGPTPAARSSTKATDATKDSKREINVDTPKPIIRHEKKNGKRKATAPPAGGGPGAAAKATHRKLAPPRPFPTVPMSVSATGPRSAHVQGKNYICITRKTPLGAYLRRCKGVTLKAGCVPVARSQYAMGLTSGFRHKTLHLHAMGAAIPHLVQLSVSLPEILPYGPEEVETEVMTGTVESTLSIIMKIADGKDEGAHTGKGKKKPKRGTSDARMGDVGKRQQRR</sequence>
<dbReference type="RefSeq" id="XP_007396320.1">
    <property type="nucleotide sequence ID" value="XM_007396258.1"/>
</dbReference>
<evidence type="ECO:0000313" key="3">
    <source>
        <dbReference type="Proteomes" id="UP000008370"/>
    </source>
</evidence>
<evidence type="ECO:0000313" key="2">
    <source>
        <dbReference type="EMBL" id="EKM56018.1"/>
    </source>
</evidence>
<feature type="region of interest" description="Disordered" evidence="1">
    <location>
        <begin position="1"/>
        <end position="109"/>
    </location>
</feature>
<dbReference type="InParanoid" id="K5VWT5"/>
<evidence type="ECO:0000256" key="1">
    <source>
        <dbReference type="SAM" id="MobiDB-lite"/>
    </source>
</evidence>
<organism evidence="2 3">
    <name type="scientific">Phanerochaete carnosa (strain HHB-10118-sp)</name>
    <name type="common">White-rot fungus</name>
    <name type="synonym">Peniophora carnosa</name>
    <dbReference type="NCBI Taxonomy" id="650164"/>
    <lineage>
        <taxon>Eukaryota</taxon>
        <taxon>Fungi</taxon>
        <taxon>Dikarya</taxon>
        <taxon>Basidiomycota</taxon>
        <taxon>Agaricomycotina</taxon>
        <taxon>Agaricomycetes</taxon>
        <taxon>Polyporales</taxon>
        <taxon>Phanerochaetaceae</taxon>
        <taxon>Phanerochaete</taxon>
    </lineage>
</organism>
<dbReference type="KEGG" id="pco:PHACADRAFT_257033"/>
<name>K5VWT5_PHACS</name>
<reference evidence="2 3" key="1">
    <citation type="journal article" date="2012" name="BMC Genomics">
        <title>Comparative genomics of the white-rot fungi, Phanerochaete carnosa and P. chrysosporium, to elucidate the genetic basis of the distinct wood types they colonize.</title>
        <authorList>
            <person name="Suzuki H."/>
            <person name="MacDonald J."/>
            <person name="Syed K."/>
            <person name="Salamov A."/>
            <person name="Hori C."/>
            <person name="Aerts A."/>
            <person name="Henrissat B."/>
            <person name="Wiebenga A."/>
            <person name="vanKuyk P.A."/>
            <person name="Barry K."/>
            <person name="Lindquist E."/>
            <person name="LaButti K."/>
            <person name="Lapidus A."/>
            <person name="Lucas S."/>
            <person name="Coutinho P."/>
            <person name="Gong Y."/>
            <person name="Samejima M."/>
            <person name="Mahadevan R."/>
            <person name="Abou-Zaid M."/>
            <person name="de Vries R.P."/>
            <person name="Igarashi K."/>
            <person name="Yadav J.S."/>
            <person name="Grigoriev I.V."/>
            <person name="Master E.R."/>
        </authorList>
    </citation>
    <scope>NUCLEOTIDE SEQUENCE [LARGE SCALE GENOMIC DNA]</scope>
    <source>
        <strain evidence="2 3">HHB-10118-sp</strain>
    </source>
</reference>
<keyword evidence="3" id="KW-1185">Reference proteome</keyword>
<dbReference type="GeneID" id="18916733"/>
<dbReference type="Gene3D" id="3.30.110.20">
    <property type="entry name" value="Alba-like domain"/>
    <property type="match status" value="1"/>
</dbReference>
<dbReference type="AlphaFoldDB" id="K5VWT5"/>
<protein>
    <submittedName>
        <fullName evidence="2">Uncharacterized protein</fullName>
    </submittedName>
</protein>
<accession>K5VWT5</accession>